<reference evidence="2 3" key="1">
    <citation type="submission" date="2019-03" db="EMBL/GenBank/DDBJ databases">
        <title>Metabolic potential of uncultured bacteria and archaea associated with petroleum seepage in deep-sea sediments.</title>
        <authorList>
            <person name="Dong X."/>
            <person name="Hubert C."/>
        </authorList>
    </citation>
    <scope>NUCLEOTIDE SEQUENCE [LARGE SCALE GENOMIC DNA]</scope>
    <source>
        <strain evidence="2">E44_bin3</strain>
    </source>
</reference>
<feature type="transmembrane region" description="Helical" evidence="1">
    <location>
        <begin position="70"/>
        <end position="92"/>
    </location>
</feature>
<dbReference type="Pfam" id="PF02592">
    <property type="entry name" value="Vut_1"/>
    <property type="match status" value="1"/>
</dbReference>
<gene>
    <name evidence="2" type="ORF">E3J68_00925</name>
</gene>
<keyword evidence="1" id="KW-0813">Transport</keyword>
<comment type="caution">
    <text evidence="2">The sequence shown here is derived from an EMBL/GenBank/DDBJ whole genome shotgun (WGS) entry which is preliminary data.</text>
</comment>
<dbReference type="PANTHER" id="PTHR34300:SF2">
    <property type="entry name" value="QUEUOSINE PRECURSOR TRANSPORTER-RELATED"/>
    <property type="match status" value="1"/>
</dbReference>
<comment type="function">
    <text evidence="1">Involved in the import of queuosine (Q) precursors, required for Q precursor salvage.</text>
</comment>
<feature type="transmembrane region" description="Helical" evidence="1">
    <location>
        <begin position="112"/>
        <end position="135"/>
    </location>
</feature>
<evidence type="ECO:0000313" key="3">
    <source>
        <dbReference type="Proteomes" id="UP000316517"/>
    </source>
</evidence>
<feature type="transmembrane region" description="Helical" evidence="1">
    <location>
        <begin position="156"/>
        <end position="179"/>
    </location>
</feature>
<protein>
    <recommendedName>
        <fullName evidence="1">Probable queuosine precursor transporter</fullName>
        <shortName evidence="1">Q precursor transporter</shortName>
    </recommendedName>
</protein>
<dbReference type="InterPro" id="IPR003744">
    <property type="entry name" value="YhhQ"/>
</dbReference>
<dbReference type="EMBL" id="SOJT01000048">
    <property type="protein sequence ID" value="TET30127.1"/>
    <property type="molecule type" value="Genomic_DNA"/>
</dbReference>
<dbReference type="GO" id="GO:0022857">
    <property type="term" value="F:transmembrane transporter activity"/>
    <property type="evidence" value="ECO:0007669"/>
    <property type="project" value="UniProtKB-UniRule"/>
</dbReference>
<keyword evidence="1" id="KW-0472">Membrane</keyword>
<dbReference type="NCBIfam" id="TIGR00697">
    <property type="entry name" value="queuosine precursor transporter"/>
    <property type="match status" value="1"/>
</dbReference>
<name>A0A523TIH6_UNCAE</name>
<proteinExistence type="inferred from homology"/>
<organism evidence="2 3">
    <name type="scientific">Aerophobetes bacterium</name>
    <dbReference type="NCBI Taxonomy" id="2030807"/>
    <lineage>
        <taxon>Bacteria</taxon>
        <taxon>Candidatus Aerophobota</taxon>
    </lineage>
</organism>
<evidence type="ECO:0000313" key="2">
    <source>
        <dbReference type="EMBL" id="TET30127.1"/>
    </source>
</evidence>
<dbReference type="GO" id="GO:0005886">
    <property type="term" value="C:plasma membrane"/>
    <property type="evidence" value="ECO:0007669"/>
    <property type="project" value="UniProtKB-SubCell"/>
</dbReference>
<keyword evidence="1" id="KW-0812">Transmembrane</keyword>
<dbReference type="Proteomes" id="UP000316517">
    <property type="component" value="Unassembled WGS sequence"/>
</dbReference>
<sequence length="219" mass="24354">MPYTKKDRESAFIILCGIFIGSLVISEVLASKIVALGRIYVPAGVLAYAVTFAVTDVVSEIWGKNYAKQLVLAGLFSLGAVFLLIWFAIILPSAPFWTEERAFTSILGMEKGASRIILASVVAYLVSQYHDVWAFHFWRKVTGGRYLWLRNNASTLVSQAIDTCLFISLAFYGVFPLLPLILGQYFIKLCIALLDTPVVYGLVHLLKRSPAKTPLRLPF</sequence>
<accession>A0A523TIH6</accession>
<keyword evidence="1" id="KW-1133">Transmembrane helix</keyword>
<dbReference type="HAMAP" id="MF_02088">
    <property type="entry name" value="Q_prec_transport"/>
    <property type="match status" value="1"/>
</dbReference>
<keyword evidence="1" id="KW-1003">Cell membrane</keyword>
<comment type="similarity">
    <text evidence="1">Belongs to the vitamin uptake transporter (VUT/ECF) (TC 2.A.88) family. Q precursor transporter subfamily.</text>
</comment>
<dbReference type="AlphaFoldDB" id="A0A523TIH6"/>
<dbReference type="PANTHER" id="PTHR34300">
    <property type="entry name" value="QUEUOSINE PRECURSOR TRANSPORTER-RELATED"/>
    <property type="match status" value="1"/>
</dbReference>
<feature type="transmembrane region" description="Helical" evidence="1">
    <location>
        <begin position="39"/>
        <end position="58"/>
    </location>
</feature>
<evidence type="ECO:0000256" key="1">
    <source>
        <dbReference type="HAMAP-Rule" id="MF_02088"/>
    </source>
</evidence>
<feature type="transmembrane region" description="Helical" evidence="1">
    <location>
        <begin position="12"/>
        <end position="33"/>
    </location>
</feature>
<comment type="subcellular location">
    <subcellularLocation>
        <location evidence="1">Cell membrane</location>
        <topology evidence="1">Multi-pass membrane protein</topology>
    </subcellularLocation>
</comment>